<evidence type="ECO:0000313" key="2">
    <source>
        <dbReference type="Proteomes" id="UP000001064"/>
    </source>
</evidence>
<proteinExistence type="predicted"/>
<dbReference type="RefSeq" id="XP_003284356.1">
    <property type="nucleotide sequence ID" value="XM_003284308.1"/>
</dbReference>
<keyword evidence="2" id="KW-1185">Reference proteome</keyword>
<feature type="non-terminal residue" evidence="1">
    <location>
        <position position="644"/>
    </location>
</feature>
<dbReference type="AlphaFoldDB" id="F0ZAD3"/>
<dbReference type="eggNOG" id="ENOG502QQ65">
    <property type="taxonomic scope" value="Eukaryota"/>
</dbReference>
<name>F0ZAD3_DICPU</name>
<gene>
    <name evidence="1" type="ORF">DICPUDRAFT_16183</name>
</gene>
<accession>F0ZAD3</accession>
<organism evidence="1 2">
    <name type="scientific">Dictyostelium purpureum</name>
    <name type="common">Slime mold</name>
    <dbReference type="NCBI Taxonomy" id="5786"/>
    <lineage>
        <taxon>Eukaryota</taxon>
        <taxon>Amoebozoa</taxon>
        <taxon>Evosea</taxon>
        <taxon>Eumycetozoa</taxon>
        <taxon>Dictyostelia</taxon>
        <taxon>Dictyosteliales</taxon>
        <taxon>Dictyosteliaceae</taxon>
        <taxon>Dictyostelium</taxon>
    </lineage>
</organism>
<protein>
    <submittedName>
        <fullName evidence="1">Uncharacterized protein</fullName>
    </submittedName>
</protein>
<dbReference type="KEGG" id="dpp:DICPUDRAFT_16183"/>
<dbReference type="InParanoid" id="F0ZAD3"/>
<dbReference type="GeneID" id="10510262"/>
<reference evidence="2" key="1">
    <citation type="journal article" date="2011" name="Genome Biol.">
        <title>Comparative genomics of the social amoebae Dictyostelium discoideum and Dictyostelium purpureum.</title>
        <authorList>
            <consortium name="US DOE Joint Genome Institute (JGI-PGF)"/>
            <person name="Sucgang R."/>
            <person name="Kuo A."/>
            <person name="Tian X."/>
            <person name="Salerno W."/>
            <person name="Parikh A."/>
            <person name="Feasley C.L."/>
            <person name="Dalin E."/>
            <person name="Tu H."/>
            <person name="Huang E."/>
            <person name="Barry K."/>
            <person name="Lindquist E."/>
            <person name="Shapiro H."/>
            <person name="Bruce D."/>
            <person name="Schmutz J."/>
            <person name="Salamov A."/>
            <person name="Fey P."/>
            <person name="Gaudet P."/>
            <person name="Anjard C."/>
            <person name="Babu M.M."/>
            <person name="Basu S."/>
            <person name="Bushmanova Y."/>
            <person name="van der Wel H."/>
            <person name="Katoh-Kurasawa M."/>
            <person name="Dinh C."/>
            <person name="Coutinho P.M."/>
            <person name="Saito T."/>
            <person name="Elias M."/>
            <person name="Schaap P."/>
            <person name="Kay R.R."/>
            <person name="Henrissat B."/>
            <person name="Eichinger L."/>
            <person name="Rivero F."/>
            <person name="Putnam N.H."/>
            <person name="West C.M."/>
            <person name="Loomis W.F."/>
            <person name="Chisholm R.L."/>
            <person name="Shaulsky G."/>
            <person name="Strassmann J.E."/>
            <person name="Queller D.C."/>
            <person name="Kuspa A."/>
            <person name="Grigoriev I.V."/>
        </authorList>
    </citation>
    <scope>NUCLEOTIDE SEQUENCE [LARGE SCALE GENOMIC DNA]</scope>
    <source>
        <strain evidence="2">QSDP1</strain>
    </source>
</reference>
<dbReference type="VEuPathDB" id="AmoebaDB:DICPUDRAFT_16183"/>
<evidence type="ECO:0000313" key="1">
    <source>
        <dbReference type="EMBL" id="EGC39104.1"/>
    </source>
</evidence>
<dbReference type="EMBL" id="GL870963">
    <property type="protein sequence ID" value="EGC39104.1"/>
    <property type="molecule type" value="Genomic_DNA"/>
</dbReference>
<sequence length="644" mass="74112">MDNNKIFSSLWVKIKKNSINLGNVGVSIGNHLSSGLINQLLKDILSLLKLNNVSLLYSNEVKFVLLDSFQFLLKHINTNTNIQSYLDDHFKSIDSDTIIGSLDHSTNNYPYISLVFLLSRYQGLIQGLHSQNTNIEQLKVIVNKIENYLCLLLINHLKGGYIGVTHNSTSNGSNHTGSITGSNRGGTDDEQFLFSEDEDEVSSGSSSSGKANNSHLNQIQNSQRLKIQENEILINVFFKFFSLFQEDLKDKIQSMEIKILLCLFAIDLSINTTEGSLTSPLSLDKIKTMVDWSLKWINQLHDNYFNNLIQFYQLLNNKFIFFKYFLKSNENVFLLKKSKIISFLNISNQPLLQLELVDILVESLFNDYGNSDGDNEDIEIMKFILDIISNVNYISDSSKQKLGTEIFQRFFISDKNHQNSLAQEFMQAFSTYNKRQQTTLFQNHINLILTPVFHKYSSQYSLKYFKTLIIGSDFKNLISDVDNFLNNVAFVSNELDVLDYYHILCKISSIKLVQHILCDLSLEDLLDFSITQELFHLNPICFRIALKNHIDKLDKNQLHLTIYKTIIEFEERKVKTQFSGDDANNLIHFKSICHTLVDISINSSYLDIGASEQLDNKSLVWILFLTKSIDHKLSRVYDHEYKLN</sequence>
<dbReference type="Proteomes" id="UP000001064">
    <property type="component" value="Unassembled WGS sequence"/>
</dbReference>